<protein>
    <recommendedName>
        <fullName evidence="3">Phospholipase/carboxylesterase/thioesterase domain-containing protein</fullName>
    </recommendedName>
</protein>
<dbReference type="SUPFAM" id="SSF53474">
    <property type="entry name" value="alpha/beta-Hydrolases"/>
    <property type="match status" value="1"/>
</dbReference>
<keyword evidence="1 2" id="KW-0732">Signal</keyword>
<proteinExistence type="predicted"/>
<dbReference type="AlphaFoldDB" id="A0A258CWP8"/>
<gene>
    <name evidence="4" type="ORF">B7Z12_17195</name>
</gene>
<evidence type="ECO:0000313" key="4">
    <source>
        <dbReference type="EMBL" id="OYW99898.1"/>
    </source>
</evidence>
<dbReference type="InterPro" id="IPR003140">
    <property type="entry name" value="PLipase/COase/thioEstase"/>
</dbReference>
<dbReference type="PANTHER" id="PTHR43037">
    <property type="entry name" value="UNNAMED PRODUCT-RELATED"/>
    <property type="match status" value="1"/>
</dbReference>
<sequence length="253" mass="26570">MSIRAPVAAFVAALLVALPAPALSAPAEPIFGFEAMNGALPYRIHAPEPVAAGQTYPLVVVLHGSGQMGQDNIAQMDGMATAWARPRIARGFPAYVVAPQVAQRSAEYFQGEDGLRASRPGPAFAQVTALIDELARTLPIDPKRIYLTGFSMGASTAMDLVAAAPERFAAVVAFSGVPPSRALAPTVASVPMAMVHGDRDRENPIEADRAWLAAMKAAGGEASLLEIPGLGHDVPAALVGALDWRGWMFKKHK</sequence>
<evidence type="ECO:0000259" key="3">
    <source>
        <dbReference type="Pfam" id="PF02230"/>
    </source>
</evidence>
<feature type="chain" id="PRO_5012333080" description="Phospholipase/carboxylesterase/thioesterase domain-containing protein" evidence="2">
    <location>
        <begin position="25"/>
        <end position="253"/>
    </location>
</feature>
<evidence type="ECO:0000256" key="2">
    <source>
        <dbReference type="SAM" id="SignalP"/>
    </source>
</evidence>
<dbReference type="EMBL" id="NCDQ01000356">
    <property type="protein sequence ID" value="OYW99898.1"/>
    <property type="molecule type" value="Genomic_DNA"/>
</dbReference>
<evidence type="ECO:0000313" key="5">
    <source>
        <dbReference type="Proteomes" id="UP000215616"/>
    </source>
</evidence>
<dbReference type="Gene3D" id="3.40.50.1820">
    <property type="entry name" value="alpha/beta hydrolase"/>
    <property type="match status" value="1"/>
</dbReference>
<reference evidence="4 5" key="1">
    <citation type="submission" date="2017-03" db="EMBL/GenBank/DDBJ databases">
        <title>Lifting the veil on microbial sulfur biogeochemistry in mining wastewaters.</title>
        <authorList>
            <person name="Kantor R.S."/>
            <person name="Colenbrander Nelson T."/>
            <person name="Marshall S."/>
            <person name="Bennett D."/>
            <person name="Apte S."/>
            <person name="Camacho D."/>
            <person name="Thomas B.C."/>
            <person name="Warren L.A."/>
            <person name="Banfield J.F."/>
        </authorList>
    </citation>
    <scope>NUCLEOTIDE SEQUENCE [LARGE SCALE GENOMIC DNA]</scope>
    <source>
        <strain evidence="4">32-67-7</strain>
    </source>
</reference>
<accession>A0A258CWP8</accession>
<organism evidence="4 5">
    <name type="scientific">Caulobacter vibrioides</name>
    <name type="common">Caulobacter crescentus</name>
    <dbReference type="NCBI Taxonomy" id="155892"/>
    <lineage>
        <taxon>Bacteria</taxon>
        <taxon>Pseudomonadati</taxon>
        <taxon>Pseudomonadota</taxon>
        <taxon>Alphaproteobacteria</taxon>
        <taxon>Caulobacterales</taxon>
        <taxon>Caulobacteraceae</taxon>
        <taxon>Caulobacter</taxon>
    </lineage>
</organism>
<feature type="signal peptide" evidence="2">
    <location>
        <begin position="1"/>
        <end position="24"/>
    </location>
</feature>
<dbReference type="Proteomes" id="UP000215616">
    <property type="component" value="Unassembled WGS sequence"/>
</dbReference>
<dbReference type="InterPro" id="IPR050955">
    <property type="entry name" value="Plant_Biomass_Hydrol_Est"/>
</dbReference>
<evidence type="ECO:0000256" key="1">
    <source>
        <dbReference type="ARBA" id="ARBA00022729"/>
    </source>
</evidence>
<feature type="domain" description="Phospholipase/carboxylesterase/thioesterase" evidence="3">
    <location>
        <begin position="123"/>
        <end position="236"/>
    </location>
</feature>
<name>A0A258CWP8_CAUVI</name>
<dbReference type="InterPro" id="IPR029058">
    <property type="entry name" value="AB_hydrolase_fold"/>
</dbReference>
<dbReference type="GO" id="GO:0016787">
    <property type="term" value="F:hydrolase activity"/>
    <property type="evidence" value="ECO:0007669"/>
    <property type="project" value="InterPro"/>
</dbReference>
<comment type="caution">
    <text evidence="4">The sequence shown here is derived from an EMBL/GenBank/DDBJ whole genome shotgun (WGS) entry which is preliminary data.</text>
</comment>
<dbReference type="PANTHER" id="PTHR43037:SF1">
    <property type="entry name" value="BLL1128 PROTEIN"/>
    <property type="match status" value="1"/>
</dbReference>
<dbReference type="Pfam" id="PF02230">
    <property type="entry name" value="Abhydrolase_2"/>
    <property type="match status" value="1"/>
</dbReference>